<organism evidence="1 2">
    <name type="scientific">Solanum commersonii</name>
    <name type="common">Commerson's wild potato</name>
    <name type="synonym">Commerson's nightshade</name>
    <dbReference type="NCBI Taxonomy" id="4109"/>
    <lineage>
        <taxon>Eukaryota</taxon>
        <taxon>Viridiplantae</taxon>
        <taxon>Streptophyta</taxon>
        <taxon>Embryophyta</taxon>
        <taxon>Tracheophyta</taxon>
        <taxon>Spermatophyta</taxon>
        <taxon>Magnoliopsida</taxon>
        <taxon>eudicotyledons</taxon>
        <taxon>Gunneridae</taxon>
        <taxon>Pentapetalae</taxon>
        <taxon>asterids</taxon>
        <taxon>lamiids</taxon>
        <taxon>Solanales</taxon>
        <taxon>Solanaceae</taxon>
        <taxon>Solanoideae</taxon>
        <taxon>Solaneae</taxon>
        <taxon>Solanum</taxon>
    </lineage>
</organism>
<name>A0A9J6ACY0_SOLCO</name>
<dbReference type="Proteomes" id="UP000824120">
    <property type="component" value="Chromosome 2"/>
</dbReference>
<gene>
    <name evidence="1" type="ORF">H5410_007389</name>
</gene>
<accession>A0A9J6ACY0</accession>
<evidence type="ECO:0000313" key="1">
    <source>
        <dbReference type="EMBL" id="KAG5622171.1"/>
    </source>
</evidence>
<protein>
    <submittedName>
        <fullName evidence="1">Uncharacterized protein</fullName>
    </submittedName>
</protein>
<dbReference type="EMBL" id="JACXVP010000002">
    <property type="protein sequence ID" value="KAG5622171.1"/>
    <property type="molecule type" value="Genomic_DNA"/>
</dbReference>
<sequence>MVSKVVESPLGLRFKSQRRPKTLGNLSICSNLGGHGYVVPVASGRWQVSRGTSRVSEASFF</sequence>
<dbReference type="AlphaFoldDB" id="A0A9J6ACY0"/>
<proteinExistence type="predicted"/>
<evidence type="ECO:0000313" key="2">
    <source>
        <dbReference type="Proteomes" id="UP000824120"/>
    </source>
</evidence>
<keyword evidence="2" id="KW-1185">Reference proteome</keyword>
<reference evidence="1 2" key="1">
    <citation type="submission" date="2020-09" db="EMBL/GenBank/DDBJ databases">
        <title>De no assembly of potato wild relative species, Solanum commersonii.</title>
        <authorList>
            <person name="Cho K."/>
        </authorList>
    </citation>
    <scope>NUCLEOTIDE SEQUENCE [LARGE SCALE GENOMIC DNA]</scope>
    <source>
        <strain evidence="1">LZ3.2</strain>
        <tissue evidence="1">Leaf</tissue>
    </source>
</reference>
<comment type="caution">
    <text evidence="1">The sequence shown here is derived from an EMBL/GenBank/DDBJ whole genome shotgun (WGS) entry which is preliminary data.</text>
</comment>